<evidence type="ECO:0000313" key="5">
    <source>
        <dbReference type="Proteomes" id="UP000011682"/>
    </source>
</evidence>
<feature type="domain" description="Bacterial alpha-L-rhamnosidase N-terminal" evidence="1">
    <location>
        <begin position="370"/>
        <end position="526"/>
    </location>
</feature>
<dbReference type="Gene3D" id="2.60.420.10">
    <property type="entry name" value="Maltose phosphorylase, domain 3"/>
    <property type="match status" value="1"/>
</dbReference>
<dbReference type="InterPro" id="IPR012341">
    <property type="entry name" value="6hp_glycosidase-like_sf"/>
</dbReference>
<dbReference type="eggNOG" id="COG3408">
    <property type="taxonomic scope" value="Bacteria"/>
</dbReference>
<protein>
    <submittedName>
        <fullName evidence="4">Alpha-L-rhamnosidase A</fullName>
    </submittedName>
</protein>
<dbReference type="EMBL" id="ANAH02000024">
    <property type="protein sequence ID" value="EPX58478.1"/>
    <property type="molecule type" value="Genomic_DNA"/>
</dbReference>
<dbReference type="Pfam" id="PF17389">
    <property type="entry name" value="Bac_rhamnosid6H"/>
    <property type="match status" value="1"/>
</dbReference>
<dbReference type="InterPro" id="IPR035398">
    <property type="entry name" value="Bac_rhamnosid_C"/>
</dbReference>
<evidence type="ECO:0000259" key="2">
    <source>
        <dbReference type="Pfam" id="PF17389"/>
    </source>
</evidence>
<dbReference type="InterPro" id="IPR008928">
    <property type="entry name" value="6-hairpin_glycosidase_sf"/>
</dbReference>
<dbReference type="GO" id="GO:0005975">
    <property type="term" value="P:carbohydrate metabolic process"/>
    <property type="evidence" value="ECO:0007669"/>
    <property type="project" value="InterPro"/>
</dbReference>
<organism evidence="4 5">
    <name type="scientific">Cystobacter fuscus (strain ATCC 25194 / DSM 2262 / NBRC 100088 / M29)</name>
    <dbReference type="NCBI Taxonomy" id="1242864"/>
    <lineage>
        <taxon>Bacteria</taxon>
        <taxon>Pseudomonadati</taxon>
        <taxon>Myxococcota</taxon>
        <taxon>Myxococcia</taxon>
        <taxon>Myxococcales</taxon>
        <taxon>Cystobacterineae</taxon>
        <taxon>Archangiaceae</taxon>
        <taxon>Cystobacter</taxon>
    </lineage>
</organism>
<dbReference type="Pfam" id="PF17390">
    <property type="entry name" value="Bac_rhamnosid_C"/>
    <property type="match status" value="1"/>
</dbReference>
<keyword evidence="5" id="KW-1185">Reference proteome</keyword>
<gene>
    <name evidence="4" type="ORF">D187_003950</name>
</gene>
<dbReference type="PANTHER" id="PTHR34987:SF4">
    <property type="entry name" value="ALPHA-L-RHAMNOSIDASE C-TERMINAL DOMAIN-CONTAINING PROTEIN"/>
    <property type="match status" value="1"/>
</dbReference>
<dbReference type="Proteomes" id="UP000011682">
    <property type="component" value="Unassembled WGS sequence"/>
</dbReference>
<comment type="caution">
    <text evidence="4">The sequence shown here is derived from an EMBL/GenBank/DDBJ whole genome shotgun (WGS) entry which is preliminary data.</text>
</comment>
<dbReference type="PANTHER" id="PTHR34987">
    <property type="entry name" value="C, PUTATIVE (AFU_ORTHOLOGUE AFUA_3G02880)-RELATED"/>
    <property type="match status" value="1"/>
</dbReference>
<dbReference type="Pfam" id="PF08531">
    <property type="entry name" value="Bac_rhamnosid_N"/>
    <property type="match status" value="1"/>
</dbReference>
<dbReference type="eggNOG" id="COG3293">
    <property type="taxonomic scope" value="Bacteria"/>
</dbReference>
<proteinExistence type="predicted"/>
<feature type="domain" description="Alpha-L-rhamnosidase six-hairpin glycosidase" evidence="2">
    <location>
        <begin position="657"/>
        <end position="984"/>
    </location>
</feature>
<feature type="domain" description="Alpha-L-rhamnosidase C-terminal" evidence="3">
    <location>
        <begin position="988"/>
        <end position="1061"/>
    </location>
</feature>
<dbReference type="Gene3D" id="1.50.10.10">
    <property type="match status" value="1"/>
</dbReference>
<evidence type="ECO:0000259" key="3">
    <source>
        <dbReference type="Pfam" id="PF17390"/>
    </source>
</evidence>
<dbReference type="InterPro" id="IPR035396">
    <property type="entry name" value="Bac_rhamnosid6H"/>
</dbReference>
<evidence type="ECO:0000259" key="1">
    <source>
        <dbReference type="Pfam" id="PF08531"/>
    </source>
</evidence>
<dbReference type="Gene3D" id="2.60.120.260">
    <property type="entry name" value="Galactose-binding domain-like"/>
    <property type="match status" value="1"/>
</dbReference>
<reference evidence="4" key="1">
    <citation type="submission" date="2013-05" db="EMBL/GenBank/DDBJ databases">
        <title>Genome assembly of Cystobacter fuscus DSM 2262.</title>
        <authorList>
            <person name="Sharma G."/>
            <person name="Khatri I."/>
            <person name="Kaur C."/>
            <person name="Mayilraj S."/>
            <person name="Subramanian S."/>
        </authorList>
    </citation>
    <scope>NUCLEOTIDE SEQUENCE [LARGE SCALE GENOMIC DNA]</scope>
    <source>
        <strain evidence="4">DSM 2262</strain>
    </source>
</reference>
<name>S9QPF6_CYSF2</name>
<dbReference type="SUPFAM" id="SSF48208">
    <property type="entry name" value="Six-hairpin glycosidases"/>
    <property type="match status" value="1"/>
</dbReference>
<evidence type="ECO:0000313" key="4">
    <source>
        <dbReference type="EMBL" id="EPX58478.1"/>
    </source>
</evidence>
<dbReference type="AlphaFoldDB" id="S9QPF6"/>
<accession>S9QPF6</accession>
<dbReference type="InterPro" id="IPR013737">
    <property type="entry name" value="Bac_rhamnosid_N"/>
</dbReference>
<sequence>MVAWFTAHFPGGTMQSHWVPSRFVATIPLVALVVVAACGGNVEPDVPLAREEAMLAAGNCLNLVAESGVSGGGPAGYTKCADENGTCTFTQPVDVAYGAKGSYLYRDGVTGSITFNSTTFNGDPSPNVAKSGYYRSAGGPAGYTKCGDEGSTCSFSRGVDVAFGAHGLFNYKCGVTGNVVASTDNFGDPIFGSVKAAYYRNSGGPAGYTWCADENETCKLSATSDVAYGANGSFFYKSGVSGAITADNATFGDPISNVPKSAYYRVSATRNGPAGFTWCADERGTCSFTQPVDVAYGANGGFAYKYGVSGTVRFDNPDFGDPAPNQTKAGYYRAASAGTGDWSAQWIWLPQDRPNNTWMRLRKKVTLSQKPTSASVRLAAENKYWLYINGQLVVPDGGLDLRPDLTNTYYDALDIAPYLNAGDNVIAALVWYKGGLEGYSQKMTSDGGFLFEAALTGATPAKIVSDGTWKVAKHPSFARTGQQQQWQDIKWVEYPVVYDARNEPGDWTALSYDDRIWSSATPRGTPPSAPWNRLVHRTIPMLKNSGLTPYTNQASLPTSLSSNTTFTADVGNNLQVNAYLKVNAPAGVTITLRMNKYYQEQYVTRGGVQEYTTYQWQNTNGQLWSKHSVEYSFTNVTGPVQLLELKYRPLGYNTEPIGSFSSSNPRLNTLWAKSRNTSYVCMRDQFYDCPDRERGQWWGDVAEQILYSFYLYDDRAALLAKKGFRELFNTQKADGSLYTTAPGTLFHLPDQNMAAVDALGLYYLYTGDRALVAELYPKVATFIKQYVATARNTDGLLVLRSGVWNWIDWGSNLDVQTGSANTVANGLFVRLLETGKLLAQATGNSSDVSYYQSLQDAVRARFNQYFWSSGSNAYVFGLLNGVQSRTIDDRSSAWAILAGTADASRLPGVLQVLRTKVNASPYQERFIEEAMFQAGSDTEAINRMLSYYQPDIDSWSQTMWERMGSSEDTNNHAWAASPAYLLGAFVAGVRPTAPGWTSYQVTPLLGTLTSVSATVPSPRGSITVAHTLSAGSYVLNLTSPAGTQALVGIPSKQPWTSVSVNGVTVWRQGQFVDGAAGVSQAGADSAYIKFNVTPGTWRFVAQ</sequence>